<keyword evidence="1" id="KW-0175">Coiled coil</keyword>
<dbReference type="EMBL" id="KI546079">
    <property type="protein sequence ID" value="EST46274.1"/>
    <property type="molecule type" value="Genomic_DNA"/>
</dbReference>
<evidence type="ECO:0000313" key="4">
    <source>
        <dbReference type="Proteomes" id="UP000018208"/>
    </source>
</evidence>
<evidence type="ECO:0000313" key="2">
    <source>
        <dbReference type="EMBL" id="EST46274.1"/>
    </source>
</evidence>
<keyword evidence="4" id="KW-1185">Reference proteome</keyword>
<gene>
    <name evidence="2" type="ORF">SS50377_13708</name>
    <name evidence="3" type="ORF">SS50377_24088</name>
</gene>
<proteinExistence type="predicted"/>
<accession>V6LZK5</accession>
<dbReference type="Proteomes" id="UP000018208">
    <property type="component" value="Unassembled WGS sequence"/>
</dbReference>
<sequence length="272" mass="31922">MSSFGIDQYNAYAGSLGESSVQYYKIKNILFNSAFYLGPGQSIPNQTFDDDHYFTNIQINSIYFLGNYFDKDNINGLSLYHAAYYFSPTDKFNMYLFYGDLQFTRMFILGHLLQDATAQLSSQIMFTFHLIKRNCIYVSKDIYQITIDKQTYHGQMNVMCQRLYQTQVIIDKYKLFIELVLKLNEETNNKLKDYKIQANEYQQYTKPIKLSLLQDYYQTINRSIQLQTNMNKFNTQNVNVISCVNIVDVQLDNSVVNNMDIKQSCNISQEQQ</sequence>
<dbReference type="EMBL" id="AUWU02000004">
    <property type="protein sequence ID" value="KAH0574142.1"/>
    <property type="molecule type" value="Genomic_DNA"/>
</dbReference>
<name>V6LZK5_9EUKA</name>
<evidence type="ECO:0000313" key="3">
    <source>
        <dbReference type="EMBL" id="KAH0574142.1"/>
    </source>
</evidence>
<dbReference type="AlphaFoldDB" id="V6LZK5"/>
<organism evidence="2">
    <name type="scientific">Spironucleus salmonicida</name>
    <dbReference type="NCBI Taxonomy" id="348837"/>
    <lineage>
        <taxon>Eukaryota</taxon>
        <taxon>Metamonada</taxon>
        <taxon>Diplomonadida</taxon>
        <taxon>Hexamitidae</taxon>
        <taxon>Hexamitinae</taxon>
        <taxon>Spironucleus</taxon>
    </lineage>
</organism>
<reference evidence="2 3" key="1">
    <citation type="journal article" date="2014" name="PLoS Genet.">
        <title>The Genome of Spironucleus salmonicida Highlights a Fish Pathogen Adapted to Fluctuating Environments.</title>
        <authorList>
            <person name="Xu F."/>
            <person name="Jerlstrom-Hultqvist J."/>
            <person name="Einarsson E."/>
            <person name="Astvaldsson A."/>
            <person name="Svard S.G."/>
            <person name="Andersson J.O."/>
        </authorList>
    </citation>
    <scope>NUCLEOTIDE SEQUENCE</scope>
    <source>
        <strain evidence="3">ATCC 50377</strain>
    </source>
</reference>
<evidence type="ECO:0000256" key="1">
    <source>
        <dbReference type="SAM" id="Coils"/>
    </source>
</evidence>
<dbReference type="VEuPathDB" id="GiardiaDB:SS50377_24088"/>
<feature type="coiled-coil region" evidence="1">
    <location>
        <begin position="177"/>
        <end position="204"/>
    </location>
</feature>
<protein>
    <submittedName>
        <fullName evidence="2">Uncharacterized protein</fullName>
    </submittedName>
</protein>
<reference evidence="3" key="2">
    <citation type="submission" date="2020-12" db="EMBL/GenBank/DDBJ databases">
        <title>New Spironucleus salmonicida genome in near-complete chromosomes.</title>
        <authorList>
            <person name="Xu F."/>
            <person name="Kurt Z."/>
            <person name="Jimenez-Gonzalez A."/>
            <person name="Astvaldsson A."/>
            <person name="Andersson J.O."/>
            <person name="Svard S.G."/>
        </authorList>
    </citation>
    <scope>NUCLEOTIDE SEQUENCE</scope>
    <source>
        <strain evidence="3">ATCC 50377</strain>
    </source>
</reference>